<dbReference type="InterPro" id="IPR036880">
    <property type="entry name" value="Kunitz_BPTI_sf"/>
</dbReference>
<dbReference type="SUPFAM" id="SSF57362">
    <property type="entry name" value="BPTI-like"/>
    <property type="match status" value="2"/>
</dbReference>
<reference evidence="2" key="1">
    <citation type="journal article" date="2011" name="PLoS ONE">
        <title>A deep insight into the sialotranscriptome of the gulf coast tick, Amblyomma maculatum.</title>
        <authorList>
            <person name="Karim S."/>
            <person name="Singh P."/>
            <person name="Ribeiro J.M."/>
        </authorList>
    </citation>
    <scope>NUCLEOTIDE SEQUENCE</scope>
    <source>
        <tissue evidence="2">Salivary gland</tissue>
    </source>
</reference>
<dbReference type="EMBL" id="JO841515">
    <property type="protein sequence ID" value="AEO33132.1"/>
    <property type="molecule type" value="mRNA"/>
</dbReference>
<dbReference type="Pfam" id="PF00014">
    <property type="entry name" value="Kunitz_BPTI"/>
    <property type="match status" value="1"/>
</dbReference>
<name>G3MI14_AMBMU</name>
<feature type="domain" description="BPTI/Kunitz inhibitor" evidence="1">
    <location>
        <begin position="49"/>
        <end position="104"/>
    </location>
</feature>
<proteinExistence type="evidence at transcript level"/>
<dbReference type="Gene3D" id="4.10.410.10">
    <property type="entry name" value="Pancreatic trypsin inhibitor Kunitz domain"/>
    <property type="match status" value="2"/>
</dbReference>
<organism evidence="2">
    <name type="scientific">Amblyomma maculatum</name>
    <name type="common">Gulf Coast tick</name>
    <dbReference type="NCBI Taxonomy" id="34609"/>
    <lineage>
        <taxon>Eukaryota</taxon>
        <taxon>Metazoa</taxon>
        <taxon>Ecdysozoa</taxon>
        <taxon>Arthropoda</taxon>
        <taxon>Chelicerata</taxon>
        <taxon>Arachnida</taxon>
        <taxon>Acari</taxon>
        <taxon>Parasitiformes</taxon>
        <taxon>Ixodida</taxon>
        <taxon>Ixodoidea</taxon>
        <taxon>Ixodidae</taxon>
        <taxon>Amblyomminae</taxon>
        <taxon>Amblyomma</taxon>
    </lineage>
</organism>
<feature type="non-terminal residue" evidence="2">
    <location>
        <position position="1"/>
    </location>
</feature>
<dbReference type="SMART" id="SM00131">
    <property type="entry name" value="KU"/>
    <property type="match status" value="1"/>
</dbReference>
<accession>G3MI14</accession>
<evidence type="ECO:0000259" key="1">
    <source>
        <dbReference type="PROSITE" id="PS50279"/>
    </source>
</evidence>
<protein>
    <recommendedName>
        <fullName evidence="1">BPTI/Kunitz inhibitor domain-containing protein</fullName>
    </recommendedName>
</protein>
<dbReference type="PROSITE" id="PS50279">
    <property type="entry name" value="BPTI_KUNITZ_2"/>
    <property type="match status" value="1"/>
</dbReference>
<dbReference type="GO" id="GO:0004867">
    <property type="term" value="F:serine-type endopeptidase inhibitor activity"/>
    <property type="evidence" value="ECO:0007669"/>
    <property type="project" value="InterPro"/>
</dbReference>
<sequence>ENVAVKGKHEVPVVIVLWCLNGVAPRGEDGMANAQPKETLRSGFETNVCFWRKNGNGSICKLLGHEIRYYYDREKDQCVAFTPKQCGTTGGNNFAKRKQCIQQCMPLSECLVPRRGRKNNKHKGYTYLLEEDTCVKAKYSENARYWPKHNRFPTSKDCHEACAPEEPRK</sequence>
<dbReference type="InterPro" id="IPR002223">
    <property type="entry name" value="Kunitz_BPTI"/>
</dbReference>
<dbReference type="AlphaFoldDB" id="G3MI14"/>
<evidence type="ECO:0000313" key="2">
    <source>
        <dbReference type="EMBL" id="AEO33132.1"/>
    </source>
</evidence>